<feature type="region of interest" description="Disordered" evidence="4">
    <location>
        <begin position="95"/>
        <end position="114"/>
    </location>
</feature>
<protein>
    <recommendedName>
        <fullName evidence="5">Zn(2)-C6 fungal-type domain-containing protein</fullName>
    </recommendedName>
</protein>
<evidence type="ECO:0000256" key="4">
    <source>
        <dbReference type="SAM" id="MobiDB-lite"/>
    </source>
</evidence>
<sequence>MQKSGKAKKPLSCGECRRLKLKCELVFPCAHCVKRGLASICPDGELVNGSRRVKILASTEDLHKKIAALEEALKAATSSQHPLLDGALYANREEVHTRQPTSKPAPVTIAPRPQDHLSSSLSFNQLTLGEDPHVSRYYGAASSVYLSKQEIHSPVGSQSPPPKLSSSHPYSSSPLHFTDLFPPVPSRDAHHDLADILGRYLPREETFAWYTQIVQRSDWERYFWPHAYDNCTRASPKTQNIAVVFLVLSLGALMDLTKPPQNETARDLFAAARACLSLDPSHSLTFVRCIYLYGVYLVNGGSDTSQQDAFWPLLRMAMGVVESLGLHRDGSNWNLDEEHATERRTIFWEIHNWDVRLSDSESGLLRDTPLMPFQVLQSIGLGRTACIPDYAIDCLVPEGDHETTFHHKAYALTKIWSRINELLVRIRPTTYAEVSEIDQALADFQRDLPHHLSPAVSPSLLDLTDNARRKEAFQRTMLLLYINEARLTLHRGWFVRILKEYPQEPLSSSHKQSYLACLEACRAIVALVRNMLVLQGQLVQRRWHFFFHLFSACVCLAAAAIRAPCSSLARAVLSELEAGVSLFRMTARDEYATLERLRRKAVQAIDAGRLSLDTSTETEDLDLLGATTVLRRASVAQPRGTETPVPWAQADVIFDNFLNANPDAFGAIPPMDDNDQVLNAATLDWSGFDMEAFMQELGAV</sequence>
<dbReference type="Pfam" id="PF04082">
    <property type="entry name" value="Fungal_trans"/>
    <property type="match status" value="1"/>
</dbReference>
<dbReference type="PROSITE" id="PS00463">
    <property type="entry name" value="ZN2_CY6_FUNGAL_1"/>
    <property type="match status" value="1"/>
</dbReference>
<evidence type="ECO:0000313" key="7">
    <source>
        <dbReference type="Proteomes" id="UP000279259"/>
    </source>
</evidence>
<dbReference type="GO" id="GO:0008270">
    <property type="term" value="F:zinc ion binding"/>
    <property type="evidence" value="ECO:0007669"/>
    <property type="project" value="InterPro"/>
</dbReference>
<evidence type="ECO:0000313" key="6">
    <source>
        <dbReference type="EMBL" id="RSH95530.1"/>
    </source>
</evidence>
<comment type="subcellular location">
    <subcellularLocation>
        <location evidence="1">Nucleus</location>
    </subcellularLocation>
</comment>
<dbReference type="PANTHER" id="PTHR31001">
    <property type="entry name" value="UNCHARACTERIZED TRANSCRIPTIONAL REGULATORY PROTEIN"/>
    <property type="match status" value="1"/>
</dbReference>
<feature type="region of interest" description="Disordered" evidence="4">
    <location>
        <begin position="151"/>
        <end position="171"/>
    </location>
</feature>
<accession>A0A427YWL2</accession>
<dbReference type="CDD" id="cd12148">
    <property type="entry name" value="fungal_TF_MHR"/>
    <property type="match status" value="1"/>
</dbReference>
<evidence type="ECO:0000259" key="5">
    <source>
        <dbReference type="PROSITE" id="PS50048"/>
    </source>
</evidence>
<dbReference type="OrthoDB" id="424974at2759"/>
<dbReference type="AlphaFoldDB" id="A0A427YWL2"/>
<comment type="caution">
    <text evidence="6">The sequence shown here is derived from an EMBL/GenBank/DDBJ whole genome shotgun (WGS) entry which is preliminary data.</text>
</comment>
<dbReference type="STRING" id="1890683.A0A427YWL2"/>
<evidence type="ECO:0000256" key="3">
    <source>
        <dbReference type="ARBA" id="ARBA00023242"/>
    </source>
</evidence>
<dbReference type="PROSITE" id="PS50048">
    <property type="entry name" value="ZN2_CY6_FUNGAL_2"/>
    <property type="match status" value="1"/>
</dbReference>
<gene>
    <name evidence="6" type="ORF">EHS25_000622</name>
</gene>
<dbReference type="PANTHER" id="PTHR31001:SF56">
    <property type="entry name" value="ZN(2)-C6 FUNGAL-TYPE DOMAIN-CONTAINING PROTEIN"/>
    <property type="match status" value="1"/>
</dbReference>
<feature type="domain" description="Zn(2)-C6 fungal-type" evidence="5">
    <location>
        <begin position="12"/>
        <end position="41"/>
    </location>
</feature>
<dbReference type="EMBL" id="RSCD01000001">
    <property type="protein sequence ID" value="RSH95530.1"/>
    <property type="molecule type" value="Genomic_DNA"/>
</dbReference>
<proteinExistence type="predicted"/>
<dbReference type="InterPro" id="IPR050613">
    <property type="entry name" value="Sec_Metabolite_Reg"/>
</dbReference>
<dbReference type="GO" id="GO:0005634">
    <property type="term" value="C:nucleus"/>
    <property type="evidence" value="ECO:0007669"/>
    <property type="project" value="UniProtKB-SubCell"/>
</dbReference>
<dbReference type="InterPro" id="IPR007219">
    <property type="entry name" value="XnlR_reg_dom"/>
</dbReference>
<keyword evidence="2" id="KW-0479">Metal-binding</keyword>
<dbReference type="Gene3D" id="4.10.240.10">
    <property type="entry name" value="Zn(2)-C6 fungal-type DNA-binding domain"/>
    <property type="match status" value="1"/>
</dbReference>
<dbReference type="Pfam" id="PF00172">
    <property type="entry name" value="Zn_clus"/>
    <property type="match status" value="1"/>
</dbReference>
<keyword evidence="3" id="KW-0539">Nucleus</keyword>
<evidence type="ECO:0000256" key="1">
    <source>
        <dbReference type="ARBA" id="ARBA00004123"/>
    </source>
</evidence>
<dbReference type="GO" id="GO:0003677">
    <property type="term" value="F:DNA binding"/>
    <property type="evidence" value="ECO:0007669"/>
    <property type="project" value="InterPro"/>
</dbReference>
<dbReference type="GO" id="GO:0006351">
    <property type="term" value="P:DNA-templated transcription"/>
    <property type="evidence" value="ECO:0007669"/>
    <property type="project" value="InterPro"/>
</dbReference>
<evidence type="ECO:0000256" key="2">
    <source>
        <dbReference type="ARBA" id="ARBA00022723"/>
    </source>
</evidence>
<name>A0A427YWL2_9TREE</name>
<dbReference type="InterPro" id="IPR036864">
    <property type="entry name" value="Zn2-C6_fun-type_DNA-bd_sf"/>
</dbReference>
<dbReference type="Proteomes" id="UP000279259">
    <property type="component" value="Unassembled WGS sequence"/>
</dbReference>
<dbReference type="GO" id="GO:0000981">
    <property type="term" value="F:DNA-binding transcription factor activity, RNA polymerase II-specific"/>
    <property type="evidence" value="ECO:0007669"/>
    <property type="project" value="InterPro"/>
</dbReference>
<dbReference type="SUPFAM" id="SSF57701">
    <property type="entry name" value="Zn2/Cys6 DNA-binding domain"/>
    <property type="match status" value="1"/>
</dbReference>
<dbReference type="SMART" id="SM00066">
    <property type="entry name" value="GAL4"/>
    <property type="match status" value="1"/>
</dbReference>
<organism evidence="6 7">
    <name type="scientific">Saitozyma podzolica</name>
    <dbReference type="NCBI Taxonomy" id="1890683"/>
    <lineage>
        <taxon>Eukaryota</taxon>
        <taxon>Fungi</taxon>
        <taxon>Dikarya</taxon>
        <taxon>Basidiomycota</taxon>
        <taxon>Agaricomycotina</taxon>
        <taxon>Tremellomycetes</taxon>
        <taxon>Tremellales</taxon>
        <taxon>Trimorphomycetaceae</taxon>
        <taxon>Saitozyma</taxon>
    </lineage>
</organism>
<dbReference type="CDD" id="cd00067">
    <property type="entry name" value="GAL4"/>
    <property type="match status" value="1"/>
</dbReference>
<dbReference type="InterPro" id="IPR001138">
    <property type="entry name" value="Zn2Cys6_DnaBD"/>
</dbReference>
<reference evidence="6 7" key="1">
    <citation type="submission" date="2018-11" db="EMBL/GenBank/DDBJ databases">
        <title>Genome sequence of Saitozyma podzolica DSM 27192.</title>
        <authorList>
            <person name="Aliyu H."/>
            <person name="Gorte O."/>
            <person name="Ochsenreither K."/>
        </authorList>
    </citation>
    <scope>NUCLEOTIDE SEQUENCE [LARGE SCALE GENOMIC DNA]</scope>
    <source>
        <strain evidence="6 7">DSM 27192</strain>
    </source>
</reference>
<keyword evidence="7" id="KW-1185">Reference proteome</keyword>